<protein>
    <submittedName>
        <fullName evidence="2">Proline-rich protein 19</fullName>
    </submittedName>
</protein>
<feature type="compositionally biased region" description="Basic and acidic residues" evidence="1">
    <location>
        <begin position="135"/>
        <end position="154"/>
    </location>
</feature>
<dbReference type="InterPro" id="IPR029355">
    <property type="entry name" value="Pro-rich_19"/>
</dbReference>
<dbReference type="Proteomes" id="UP001623348">
    <property type="component" value="Unassembled WGS sequence"/>
</dbReference>
<feature type="region of interest" description="Disordered" evidence="1">
    <location>
        <begin position="121"/>
        <end position="302"/>
    </location>
</feature>
<accession>A0ABC9XRT0</accession>
<dbReference type="Pfam" id="PF15455">
    <property type="entry name" value="Pro-rich_19"/>
    <property type="match status" value="1"/>
</dbReference>
<feature type="region of interest" description="Disordered" evidence="1">
    <location>
        <begin position="1"/>
        <end position="72"/>
    </location>
</feature>
<gene>
    <name evidence="2" type="ORF">GRJ2_002505900</name>
</gene>
<name>A0ABC9XRT0_GRUJA</name>
<feature type="compositionally biased region" description="Basic and acidic residues" evidence="1">
    <location>
        <begin position="371"/>
        <end position="381"/>
    </location>
</feature>
<dbReference type="AlphaFoldDB" id="A0ABC9XRT0"/>
<dbReference type="PANTHER" id="PTHR37346">
    <property type="entry name" value="PROLINE-RICH PROTEIN 19"/>
    <property type="match status" value="1"/>
</dbReference>
<feature type="compositionally biased region" description="Basic and acidic residues" evidence="1">
    <location>
        <begin position="1"/>
        <end position="15"/>
    </location>
</feature>
<feature type="region of interest" description="Disordered" evidence="1">
    <location>
        <begin position="362"/>
        <end position="396"/>
    </location>
</feature>
<keyword evidence="3" id="KW-1185">Reference proteome</keyword>
<evidence type="ECO:0000256" key="1">
    <source>
        <dbReference type="SAM" id="MobiDB-lite"/>
    </source>
</evidence>
<organism evidence="2 3">
    <name type="scientific">Grus japonensis</name>
    <name type="common">Japanese crane</name>
    <name type="synonym">Red-crowned crane</name>
    <dbReference type="NCBI Taxonomy" id="30415"/>
    <lineage>
        <taxon>Eukaryota</taxon>
        <taxon>Metazoa</taxon>
        <taxon>Chordata</taxon>
        <taxon>Craniata</taxon>
        <taxon>Vertebrata</taxon>
        <taxon>Euteleostomi</taxon>
        <taxon>Archelosauria</taxon>
        <taxon>Archosauria</taxon>
        <taxon>Dinosauria</taxon>
        <taxon>Saurischia</taxon>
        <taxon>Theropoda</taxon>
        <taxon>Coelurosauria</taxon>
        <taxon>Aves</taxon>
        <taxon>Neognathae</taxon>
        <taxon>Neoaves</taxon>
        <taxon>Gruiformes</taxon>
        <taxon>Gruidae</taxon>
        <taxon>Grus</taxon>
    </lineage>
</organism>
<reference evidence="2 3" key="1">
    <citation type="submission" date="2024-06" db="EMBL/GenBank/DDBJ databases">
        <title>The draft genome of Grus japonensis, version 3.</title>
        <authorList>
            <person name="Nabeshima K."/>
            <person name="Suzuki S."/>
            <person name="Onuma M."/>
        </authorList>
    </citation>
    <scope>NUCLEOTIDE SEQUENCE [LARGE SCALE GENOMIC DNA]</scope>
    <source>
        <strain evidence="2 3">451A</strain>
    </source>
</reference>
<feature type="region of interest" description="Disordered" evidence="1">
    <location>
        <begin position="451"/>
        <end position="478"/>
    </location>
</feature>
<comment type="caution">
    <text evidence="2">The sequence shown here is derived from an EMBL/GenBank/DDBJ whole genome shotgun (WGS) entry which is preliminary data.</text>
</comment>
<evidence type="ECO:0000313" key="2">
    <source>
        <dbReference type="EMBL" id="GAB0200405.1"/>
    </source>
</evidence>
<dbReference type="PANTHER" id="PTHR37346:SF1">
    <property type="entry name" value="PROLINE-RICH PROTEIN 19"/>
    <property type="match status" value="1"/>
</dbReference>
<evidence type="ECO:0000313" key="3">
    <source>
        <dbReference type="Proteomes" id="UP001623348"/>
    </source>
</evidence>
<sequence>MFNREVKSVDVERLLSPDPGQDAAPQAETPLPGGPSAAPEGDPNPAESPSHPEAPQSEGETGAPAEPPPWELAGRLCTLLGGTHAFPGRDLVGERCRAILGTLLRRHRALPDLSLLLAHRNRGADAAPPGRRSPRTPERELSVERGDFGEEKQSWDLTPPYGSTPSPLRGMVNRTPTYPAEPGTPSPIFGGDGRKKETPFSWTSGEEDDPHPNSPAPLFQPRGERTPSWGDPRRHGGPLPHAGVLPNSPPGHAYGDPSFARPPVAPQPTPVPFGEDAGEGCSWSRRPPIAPPAFSPVAPRHRHPPCRSFAALRAPRCPDLCRGASPDPQAPDAWSSEASCRLGFAPGWPYAERDARRAERRASCCHHHPPRHDPLRHDPLRHSSHRRGRPPAPRSPVPCCWQPSLEHGAPPESCRCWDWEDRWDAPEPRCRWGLGEPGCLRALRHLPPPCFPPPRERERDGPPLPSPQSWGCPCAGLR</sequence>
<dbReference type="EMBL" id="BAAFJT010000027">
    <property type="protein sequence ID" value="GAB0200405.1"/>
    <property type="molecule type" value="Genomic_DNA"/>
</dbReference>
<proteinExistence type="predicted"/>